<feature type="transmembrane region" description="Helical" evidence="1">
    <location>
        <begin position="127"/>
        <end position="145"/>
    </location>
</feature>
<feature type="transmembrane region" description="Helical" evidence="1">
    <location>
        <begin position="20"/>
        <end position="53"/>
    </location>
</feature>
<sequence>MGEHLRDMATYTEHHTPPAWLFYLFFAIVLFFPILRVAGLPVLLPMSFSIIFLWKPINIPRLYLISVTSATIYLIGVTLFTVTRKDAAGFADVVYIIVPISIVLIIALTASLAGANKKQATYRLTQFAYLYLYFQFIIVLLLYLHPPVIDELLLSYLSLLEGNVTSSAVYLGSAFTRPGGTIINPTWVGFAVYPFARYLTTYTGRYRYVLIALTTTLLSSGRMAMITIFSTEAMIFLITLIQNRDTQSISRLLGKLAILGACISAAFIFHPFFRAYLDAFLAGDLSSRLMSYSITYRLEMYQWMFSEPAKMVRGGLVLAEAPQYIDSGMVMRTLQFGILGYVALKLPLFAFALRGVRSGDGRLLKMGIVITSVAILSSLTTTTASNMLFIPIYGVTIVASEIAFNGTWDSTHR</sequence>
<feature type="transmembrane region" description="Helical" evidence="1">
    <location>
        <begin position="388"/>
        <end position="408"/>
    </location>
</feature>
<keyword evidence="1" id="KW-1133">Transmembrane helix</keyword>
<feature type="transmembrane region" description="Helical" evidence="1">
    <location>
        <begin position="94"/>
        <end position="115"/>
    </location>
</feature>
<name>F8DA30_HALXS</name>
<keyword evidence="1" id="KW-0472">Membrane</keyword>
<dbReference type="GeneID" id="41386187"/>
<dbReference type="HOGENOM" id="CLU_665002_0_0_2"/>
<accession>F8DA30</accession>
<feature type="transmembrane region" description="Helical" evidence="1">
    <location>
        <begin position="62"/>
        <end position="82"/>
    </location>
</feature>
<feature type="transmembrane region" description="Helical" evidence="1">
    <location>
        <begin position="336"/>
        <end position="356"/>
    </location>
</feature>
<organism evidence="2 3">
    <name type="scientific">Halopiger xanaduensis (strain DSM 18323 / JCM 14033 / SH-6)</name>
    <dbReference type="NCBI Taxonomy" id="797210"/>
    <lineage>
        <taxon>Archaea</taxon>
        <taxon>Methanobacteriati</taxon>
        <taxon>Methanobacteriota</taxon>
        <taxon>Stenosarchaea group</taxon>
        <taxon>Halobacteria</taxon>
        <taxon>Halobacteriales</taxon>
        <taxon>Natrialbaceae</taxon>
        <taxon>Halopiger</taxon>
    </lineage>
</organism>
<keyword evidence="1" id="KW-0812">Transmembrane</keyword>
<feature type="transmembrane region" description="Helical" evidence="1">
    <location>
        <begin position="253"/>
        <end position="273"/>
    </location>
</feature>
<dbReference type="AlphaFoldDB" id="F8DA30"/>
<protein>
    <submittedName>
        <fullName evidence="2">Uncharacterized protein</fullName>
    </submittedName>
</protein>
<feature type="transmembrane region" description="Helical" evidence="1">
    <location>
        <begin position="363"/>
        <end position="382"/>
    </location>
</feature>
<evidence type="ECO:0000313" key="2">
    <source>
        <dbReference type="EMBL" id="AEH36948.1"/>
    </source>
</evidence>
<dbReference type="EMBL" id="CP002839">
    <property type="protein sequence ID" value="AEH36948.1"/>
    <property type="molecule type" value="Genomic_DNA"/>
</dbReference>
<dbReference type="RefSeq" id="WP_013879840.1">
    <property type="nucleotide sequence ID" value="NC_015666.1"/>
</dbReference>
<dbReference type="KEGG" id="hxa:Halxa_2324"/>
<reference evidence="2 3" key="1">
    <citation type="journal article" date="2012" name="Stand. Genomic Sci.">
        <title>Complete genome sequence of Halopiger xanaduensis type strain (SH-6(T)).</title>
        <authorList>
            <person name="Anderson I."/>
            <person name="Tindall B.J."/>
            <person name="Rohde M."/>
            <person name="Lucas S."/>
            <person name="Han J."/>
            <person name="Lapidus A."/>
            <person name="Cheng J.F."/>
            <person name="Goodwin L."/>
            <person name="Pitluck S."/>
            <person name="Peters L."/>
            <person name="Pati A."/>
            <person name="Mikhailova N."/>
            <person name="Pagani I."/>
            <person name="Teshima H."/>
            <person name="Han C."/>
            <person name="Tapia R."/>
            <person name="Land M."/>
            <person name="Woyke T."/>
            <person name="Klenk H.P."/>
            <person name="Kyrpides N."/>
            <person name="Ivanova N."/>
        </authorList>
    </citation>
    <scope>NUCLEOTIDE SEQUENCE [LARGE SCALE GENOMIC DNA]</scope>
    <source>
        <strain evidence="3">DSM 18323 / JCM 14033 / SH-6</strain>
    </source>
</reference>
<keyword evidence="3" id="KW-1185">Reference proteome</keyword>
<proteinExistence type="predicted"/>
<gene>
    <name evidence="2" type="ordered locus">Halxa_2324</name>
</gene>
<dbReference type="Proteomes" id="UP000006794">
    <property type="component" value="Chromosome"/>
</dbReference>
<evidence type="ECO:0000256" key="1">
    <source>
        <dbReference type="SAM" id="Phobius"/>
    </source>
</evidence>
<evidence type="ECO:0000313" key="3">
    <source>
        <dbReference type="Proteomes" id="UP000006794"/>
    </source>
</evidence>
<dbReference type="STRING" id="797210.Halxa_2324"/>